<keyword evidence="3" id="KW-1185">Reference proteome</keyword>
<dbReference type="SUPFAM" id="SSF55681">
    <property type="entry name" value="Class II aaRS and biotin synthetases"/>
    <property type="match status" value="1"/>
</dbReference>
<dbReference type="RefSeq" id="WP_215437399.1">
    <property type="nucleotide sequence ID" value="NZ_AP025943.1"/>
</dbReference>
<evidence type="ECO:0000313" key="3">
    <source>
        <dbReference type="Proteomes" id="UP001062263"/>
    </source>
</evidence>
<dbReference type="PANTHER" id="PTHR43679">
    <property type="entry name" value="OCTANOYLTRANSFERASE LIPM-RELATED"/>
    <property type="match status" value="1"/>
</dbReference>
<dbReference type="Proteomes" id="UP001062263">
    <property type="component" value="Chromosome"/>
</dbReference>
<reference evidence="2" key="1">
    <citation type="submission" date="2022-06" db="EMBL/GenBank/DDBJ databases">
        <title>Akkermansia biwalacus sp. nov., an anaerobic mucin-degrading bacterium isolated from human intestine.</title>
        <authorList>
            <person name="Kobayashi Y."/>
            <person name="Inoue S."/>
            <person name="Kawahara T."/>
            <person name="Kohda N."/>
        </authorList>
    </citation>
    <scope>NUCLEOTIDE SEQUENCE</scope>
    <source>
        <strain evidence="2">WON2089</strain>
    </source>
</reference>
<sequence>MPGFADVVGNLPPLPELILWRDPVARSAAEAMAVDEALLEWGEFPVLRIYRWGEPAVTFGYFDEEGTARRIFPGEELHFVRRWTGGGIVDHRQDIPFTLAMHRRDGQGRPSSATLYRWIHGALARVLKDCGVECVMLAGDAPDGGRACFSSPVTSDLVLPSGEKLAGGGQRRVRDGVLHQGSIQNCRLPDGWDVMLASRLADTHMLRTDSSLFPGMAARVAELLSSKYSTEEWRNGVRHGRSAHS</sequence>
<proteinExistence type="predicted"/>
<organism evidence="2 3">
    <name type="scientific">Akkermansia biwaensis</name>
    <dbReference type="NCBI Taxonomy" id="2946555"/>
    <lineage>
        <taxon>Bacteria</taxon>
        <taxon>Pseudomonadati</taxon>
        <taxon>Verrucomicrobiota</taxon>
        <taxon>Verrucomicrobiia</taxon>
        <taxon>Verrucomicrobiales</taxon>
        <taxon>Akkermansiaceae</taxon>
        <taxon>Akkermansia</taxon>
    </lineage>
</organism>
<dbReference type="PANTHER" id="PTHR43679:SF2">
    <property type="entry name" value="OCTANOYL-[GCVH]:PROTEIN N-OCTANOYLTRANSFERASE"/>
    <property type="match status" value="1"/>
</dbReference>
<dbReference type="Pfam" id="PF21948">
    <property type="entry name" value="LplA-B_cat"/>
    <property type="match status" value="1"/>
</dbReference>
<accession>A0ABM7ZD72</accession>
<feature type="domain" description="BPL/LPL catalytic" evidence="1">
    <location>
        <begin position="41"/>
        <end position="232"/>
    </location>
</feature>
<dbReference type="InterPro" id="IPR050664">
    <property type="entry name" value="Octanoyltrans_LipM/LipL"/>
</dbReference>
<dbReference type="InterPro" id="IPR045864">
    <property type="entry name" value="aa-tRNA-synth_II/BPL/LPL"/>
</dbReference>
<evidence type="ECO:0000313" key="2">
    <source>
        <dbReference type="EMBL" id="BDL42659.1"/>
    </source>
</evidence>
<evidence type="ECO:0000259" key="1">
    <source>
        <dbReference type="PROSITE" id="PS51733"/>
    </source>
</evidence>
<name>A0ABM7ZD72_9BACT</name>
<dbReference type="InterPro" id="IPR004143">
    <property type="entry name" value="BPL_LPL_catalytic"/>
</dbReference>
<gene>
    <name evidence="2" type="ORF">Abiwalacus_02330</name>
</gene>
<protein>
    <recommendedName>
        <fullName evidence="1">BPL/LPL catalytic domain-containing protein</fullName>
    </recommendedName>
</protein>
<dbReference type="PROSITE" id="PS51733">
    <property type="entry name" value="BPL_LPL_CATALYTIC"/>
    <property type="match status" value="1"/>
</dbReference>
<dbReference type="EMBL" id="AP025943">
    <property type="protein sequence ID" value="BDL42659.1"/>
    <property type="molecule type" value="Genomic_DNA"/>
</dbReference>
<dbReference type="Gene3D" id="3.30.930.10">
    <property type="entry name" value="Bira Bifunctional Protein, Domain 2"/>
    <property type="match status" value="1"/>
</dbReference>